<sequence>MWQNLVNVQKRIAPEIITELLKRFDILKQIEKHQPIGRRTIAKQLNMTERILRKEVDNLQSLKLIHVDQKGISLTGEGQNVISELEPFMPVLDRRIDLANELKAHYDLHDFYVIRGDADESSEIQQGLSRLMAERFMDELFDGAVVSVAGGSTMASVSEFLKPVHKGLMFVPARGGLGEEVSYQSNSIVSRLAHATGGEHRMLYAPDSVGDVALESLKSEPSVKEVTELNQASAFVIHGIGDAFTMAHRRHVDSAVVQKLEKNHAVGEAFGYYFDAQGNIVHKMKTIGIQLEDLASKKRIFAVAGGSTKQEAVKAYMNLAPKNTVLFIDEAIAKYLLESI</sequence>
<evidence type="ECO:0000259" key="5">
    <source>
        <dbReference type="Pfam" id="PF04198"/>
    </source>
</evidence>
<accession>A0ABW5WV43</accession>
<keyword evidence="2" id="KW-0805">Transcription regulation</keyword>
<dbReference type="InterPro" id="IPR048715">
    <property type="entry name" value="CggR_N"/>
</dbReference>
<comment type="similarity">
    <text evidence="1">Belongs to the SorC transcriptional regulatory family.</text>
</comment>
<evidence type="ECO:0000256" key="1">
    <source>
        <dbReference type="ARBA" id="ARBA00010466"/>
    </source>
</evidence>
<keyword evidence="3" id="KW-0238">DNA-binding</keyword>
<organism evidence="7 8">
    <name type="scientific">Corticicoccus populi</name>
    <dbReference type="NCBI Taxonomy" id="1812821"/>
    <lineage>
        <taxon>Bacteria</taxon>
        <taxon>Bacillati</taxon>
        <taxon>Bacillota</taxon>
        <taxon>Bacilli</taxon>
        <taxon>Bacillales</taxon>
        <taxon>Staphylococcaceae</taxon>
        <taxon>Corticicoccus</taxon>
    </lineage>
</organism>
<dbReference type="Proteomes" id="UP001597519">
    <property type="component" value="Unassembled WGS sequence"/>
</dbReference>
<dbReference type="Gene3D" id="3.40.50.1360">
    <property type="match status" value="1"/>
</dbReference>
<reference evidence="8" key="1">
    <citation type="journal article" date="2019" name="Int. J. Syst. Evol. Microbiol.">
        <title>The Global Catalogue of Microorganisms (GCM) 10K type strain sequencing project: providing services to taxonomists for standard genome sequencing and annotation.</title>
        <authorList>
            <consortium name="The Broad Institute Genomics Platform"/>
            <consortium name="The Broad Institute Genome Sequencing Center for Infectious Disease"/>
            <person name="Wu L."/>
            <person name="Ma J."/>
        </authorList>
    </citation>
    <scope>NUCLEOTIDE SEQUENCE [LARGE SCALE GENOMIC DNA]</scope>
    <source>
        <strain evidence="8">KCTC 33575</strain>
    </source>
</reference>
<comment type="caution">
    <text evidence="7">The sequence shown here is derived from an EMBL/GenBank/DDBJ whole genome shotgun (WGS) entry which is preliminary data.</text>
</comment>
<dbReference type="SUPFAM" id="SSF46785">
    <property type="entry name" value="Winged helix' DNA-binding domain"/>
    <property type="match status" value="1"/>
</dbReference>
<dbReference type="PANTHER" id="PTHR34294">
    <property type="entry name" value="TRANSCRIPTIONAL REGULATOR-RELATED"/>
    <property type="match status" value="1"/>
</dbReference>
<gene>
    <name evidence="7" type="ORF">ACFSX4_07040</name>
</gene>
<dbReference type="InterPro" id="IPR036390">
    <property type="entry name" value="WH_DNA-bd_sf"/>
</dbReference>
<keyword evidence="8" id="KW-1185">Reference proteome</keyword>
<dbReference type="RefSeq" id="WP_377772946.1">
    <property type="nucleotide sequence ID" value="NZ_JBHUOQ010000001.1"/>
</dbReference>
<dbReference type="Pfam" id="PF21715">
    <property type="entry name" value="CggR_N"/>
    <property type="match status" value="1"/>
</dbReference>
<dbReference type="Gene3D" id="1.10.10.10">
    <property type="entry name" value="Winged helix-like DNA-binding domain superfamily/Winged helix DNA-binding domain"/>
    <property type="match status" value="1"/>
</dbReference>
<feature type="domain" description="Sugar-binding" evidence="5">
    <location>
        <begin position="95"/>
        <end position="338"/>
    </location>
</feature>
<proteinExistence type="inferred from homology"/>
<dbReference type="InterPro" id="IPR037171">
    <property type="entry name" value="NagB/RpiA_transferase-like"/>
</dbReference>
<evidence type="ECO:0000259" key="6">
    <source>
        <dbReference type="Pfam" id="PF21715"/>
    </source>
</evidence>
<feature type="domain" description="CggR N-terminal DNA binding" evidence="6">
    <location>
        <begin position="22"/>
        <end position="89"/>
    </location>
</feature>
<dbReference type="Pfam" id="PF04198">
    <property type="entry name" value="Sugar-bind"/>
    <property type="match status" value="1"/>
</dbReference>
<evidence type="ECO:0000256" key="2">
    <source>
        <dbReference type="ARBA" id="ARBA00023015"/>
    </source>
</evidence>
<protein>
    <submittedName>
        <fullName evidence="7">Sugar-binding transcriptional regulator</fullName>
    </submittedName>
</protein>
<dbReference type="EMBL" id="JBHUOQ010000001">
    <property type="protein sequence ID" value="MFD2830224.1"/>
    <property type="molecule type" value="Genomic_DNA"/>
</dbReference>
<dbReference type="InterPro" id="IPR007324">
    <property type="entry name" value="Sugar-bd_dom_put"/>
</dbReference>
<evidence type="ECO:0000313" key="8">
    <source>
        <dbReference type="Proteomes" id="UP001597519"/>
    </source>
</evidence>
<dbReference type="InterPro" id="IPR036388">
    <property type="entry name" value="WH-like_DNA-bd_sf"/>
</dbReference>
<dbReference type="InterPro" id="IPR051054">
    <property type="entry name" value="SorC_transcr_regulators"/>
</dbReference>
<evidence type="ECO:0000256" key="3">
    <source>
        <dbReference type="ARBA" id="ARBA00023125"/>
    </source>
</evidence>
<dbReference type="SUPFAM" id="SSF100950">
    <property type="entry name" value="NagB/RpiA/CoA transferase-like"/>
    <property type="match status" value="1"/>
</dbReference>
<evidence type="ECO:0000313" key="7">
    <source>
        <dbReference type="EMBL" id="MFD2830224.1"/>
    </source>
</evidence>
<keyword evidence="4" id="KW-0804">Transcription</keyword>
<dbReference type="PANTHER" id="PTHR34294:SF5">
    <property type="entry name" value="CENTRAL GLYCOLYTIC GENES REGULATOR"/>
    <property type="match status" value="1"/>
</dbReference>
<evidence type="ECO:0000256" key="4">
    <source>
        <dbReference type="ARBA" id="ARBA00023163"/>
    </source>
</evidence>
<name>A0ABW5WV43_9STAP</name>